<feature type="non-terminal residue" evidence="1">
    <location>
        <position position="51"/>
    </location>
</feature>
<organism evidence="1 2">
    <name type="scientific">Suillus discolor</name>
    <dbReference type="NCBI Taxonomy" id="1912936"/>
    <lineage>
        <taxon>Eukaryota</taxon>
        <taxon>Fungi</taxon>
        <taxon>Dikarya</taxon>
        <taxon>Basidiomycota</taxon>
        <taxon>Agaricomycotina</taxon>
        <taxon>Agaricomycetes</taxon>
        <taxon>Agaricomycetidae</taxon>
        <taxon>Boletales</taxon>
        <taxon>Suillineae</taxon>
        <taxon>Suillaceae</taxon>
        <taxon>Suillus</taxon>
    </lineage>
</organism>
<evidence type="ECO:0000313" key="2">
    <source>
        <dbReference type="Proteomes" id="UP000823399"/>
    </source>
</evidence>
<protein>
    <submittedName>
        <fullName evidence="1">Uncharacterized protein</fullName>
    </submittedName>
</protein>
<keyword evidence="2" id="KW-1185">Reference proteome</keyword>
<proteinExistence type="predicted"/>
<comment type="caution">
    <text evidence="1">The sequence shown here is derived from an EMBL/GenBank/DDBJ whole genome shotgun (WGS) entry which is preliminary data.</text>
</comment>
<evidence type="ECO:0000313" key="1">
    <source>
        <dbReference type="EMBL" id="KAG2110206.1"/>
    </source>
</evidence>
<gene>
    <name evidence="1" type="ORF">F5147DRAFT_531430</name>
</gene>
<dbReference type="Proteomes" id="UP000823399">
    <property type="component" value="Unassembled WGS sequence"/>
</dbReference>
<name>A0A9P7FAA3_9AGAM</name>
<accession>A0A9P7FAA3</accession>
<feature type="non-terminal residue" evidence="1">
    <location>
        <position position="1"/>
    </location>
</feature>
<dbReference type="GeneID" id="64692346"/>
<dbReference type="OrthoDB" id="432234at2759"/>
<sequence>GAEKPYVMISRATSLQSLFILRPFNYNKICSHLSQDIHQETLQLDILNLKT</sequence>
<dbReference type="EMBL" id="JABBWM010000021">
    <property type="protein sequence ID" value="KAG2110206.1"/>
    <property type="molecule type" value="Genomic_DNA"/>
</dbReference>
<dbReference type="AlphaFoldDB" id="A0A9P7FAA3"/>
<dbReference type="RefSeq" id="XP_041293884.1">
    <property type="nucleotide sequence ID" value="XM_041430087.1"/>
</dbReference>
<reference evidence="1" key="1">
    <citation type="journal article" date="2020" name="New Phytol.">
        <title>Comparative genomics reveals dynamic genome evolution in host specialist ectomycorrhizal fungi.</title>
        <authorList>
            <person name="Lofgren L.A."/>
            <person name="Nguyen N.H."/>
            <person name="Vilgalys R."/>
            <person name="Ruytinx J."/>
            <person name="Liao H.L."/>
            <person name="Branco S."/>
            <person name="Kuo A."/>
            <person name="LaButti K."/>
            <person name="Lipzen A."/>
            <person name="Andreopoulos W."/>
            <person name="Pangilinan J."/>
            <person name="Riley R."/>
            <person name="Hundley H."/>
            <person name="Na H."/>
            <person name="Barry K."/>
            <person name="Grigoriev I.V."/>
            <person name="Stajich J.E."/>
            <person name="Kennedy P.G."/>
        </authorList>
    </citation>
    <scope>NUCLEOTIDE SEQUENCE</scope>
    <source>
        <strain evidence="1">FC423</strain>
    </source>
</reference>